<comment type="caution">
    <text evidence="2">The sequence shown here is derived from an EMBL/GenBank/DDBJ whole genome shotgun (WGS) entry which is preliminary data.</text>
</comment>
<dbReference type="Proteomes" id="UP000472320">
    <property type="component" value="Unassembled WGS sequence"/>
</dbReference>
<dbReference type="OrthoDB" id="8781905at2"/>
<gene>
    <name evidence="2" type="ORF">GM658_11225</name>
</gene>
<protein>
    <submittedName>
        <fullName evidence="2">Uncharacterized protein</fullName>
    </submittedName>
</protein>
<feature type="compositionally biased region" description="Low complexity" evidence="1">
    <location>
        <begin position="82"/>
        <end position="91"/>
    </location>
</feature>
<dbReference type="RefSeq" id="WP_155454135.1">
    <property type="nucleotide sequence ID" value="NZ_WNKX01000007.1"/>
</dbReference>
<evidence type="ECO:0000313" key="2">
    <source>
        <dbReference type="EMBL" id="MTW11171.1"/>
    </source>
</evidence>
<dbReference type="AlphaFoldDB" id="A0A6L6QGB4"/>
<sequence length="91" mass="8735">MILLPDEDEEPVRAQVNAVIAESLRQSVAGAELSPGFQSRLSAALDALERDGLPASQGPAAATAGAQAAEGGAAAGPGAPGLGAEAAEAAS</sequence>
<reference evidence="2 3" key="1">
    <citation type="submission" date="2019-11" db="EMBL/GenBank/DDBJ databases">
        <title>Type strains purchased from KCTC, JCM and DSMZ.</title>
        <authorList>
            <person name="Lu H."/>
        </authorList>
    </citation>
    <scope>NUCLEOTIDE SEQUENCE [LARGE SCALE GENOMIC DNA]</scope>
    <source>
        <strain evidence="2 3">JCM 31587</strain>
    </source>
</reference>
<organism evidence="2 3">
    <name type="scientific">Massilia eburnea</name>
    <dbReference type="NCBI Taxonomy" id="1776165"/>
    <lineage>
        <taxon>Bacteria</taxon>
        <taxon>Pseudomonadati</taxon>
        <taxon>Pseudomonadota</taxon>
        <taxon>Betaproteobacteria</taxon>
        <taxon>Burkholderiales</taxon>
        <taxon>Oxalobacteraceae</taxon>
        <taxon>Telluria group</taxon>
        <taxon>Massilia</taxon>
    </lineage>
</organism>
<proteinExistence type="predicted"/>
<feature type="region of interest" description="Disordered" evidence="1">
    <location>
        <begin position="52"/>
        <end position="91"/>
    </location>
</feature>
<name>A0A6L6QGB4_9BURK</name>
<evidence type="ECO:0000313" key="3">
    <source>
        <dbReference type="Proteomes" id="UP000472320"/>
    </source>
</evidence>
<dbReference type="EMBL" id="WNKX01000007">
    <property type="protein sequence ID" value="MTW11171.1"/>
    <property type="molecule type" value="Genomic_DNA"/>
</dbReference>
<accession>A0A6L6QGB4</accession>
<feature type="compositionally biased region" description="Low complexity" evidence="1">
    <location>
        <begin position="58"/>
        <end position="72"/>
    </location>
</feature>
<evidence type="ECO:0000256" key="1">
    <source>
        <dbReference type="SAM" id="MobiDB-lite"/>
    </source>
</evidence>
<keyword evidence="3" id="KW-1185">Reference proteome</keyword>